<protein>
    <submittedName>
        <fullName evidence="1">Cell division cycle-associated protein 4</fullName>
    </submittedName>
</protein>
<keyword evidence="1" id="KW-0131">Cell cycle</keyword>
<dbReference type="GO" id="GO:0051301">
    <property type="term" value="P:cell division"/>
    <property type="evidence" value="ECO:0007669"/>
    <property type="project" value="UniProtKB-KW"/>
</dbReference>
<name>S7N219_MYOBR</name>
<dbReference type="eggNOG" id="ENOG502QWNU">
    <property type="taxonomic scope" value="Eukaryota"/>
</dbReference>
<evidence type="ECO:0000313" key="1">
    <source>
        <dbReference type="EMBL" id="EPQ11031.1"/>
    </source>
</evidence>
<accession>S7N219</accession>
<proteinExistence type="predicted"/>
<dbReference type="Proteomes" id="UP000052978">
    <property type="component" value="Unassembled WGS sequence"/>
</dbReference>
<evidence type="ECO:0000313" key="2">
    <source>
        <dbReference type="Proteomes" id="UP000052978"/>
    </source>
</evidence>
<sequence>MGTSPRESRGGFQRSLDQIFETLDSKAPRAAEGLFADMDGPYYDLDAVLTGMVGAKSVPGDGFETLASAGAPPPGVSYKRDLGELDHVVEILVET</sequence>
<dbReference type="AlphaFoldDB" id="S7N219"/>
<dbReference type="EMBL" id="KE163167">
    <property type="protein sequence ID" value="EPQ11031.1"/>
    <property type="molecule type" value="Genomic_DNA"/>
</dbReference>
<gene>
    <name evidence="1" type="ORF">D623_10001643</name>
</gene>
<reference evidence="1 2" key="1">
    <citation type="journal article" date="2013" name="Nat. Commun.">
        <title>Genome analysis reveals insights into physiology and longevity of the Brandt's bat Myotis brandtii.</title>
        <authorList>
            <person name="Seim I."/>
            <person name="Fang X."/>
            <person name="Xiong Z."/>
            <person name="Lobanov A.V."/>
            <person name="Huang Z."/>
            <person name="Ma S."/>
            <person name="Feng Y."/>
            <person name="Turanov A.A."/>
            <person name="Zhu Y."/>
            <person name="Lenz T.L."/>
            <person name="Gerashchenko M.V."/>
            <person name="Fan D."/>
            <person name="Hee Yim S."/>
            <person name="Yao X."/>
            <person name="Jordan D."/>
            <person name="Xiong Y."/>
            <person name="Ma Y."/>
            <person name="Lyapunov A.N."/>
            <person name="Chen G."/>
            <person name="Kulakova O.I."/>
            <person name="Sun Y."/>
            <person name="Lee S.G."/>
            <person name="Bronson R.T."/>
            <person name="Moskalev A.A."/>
            <person name="Sunyaev S.R."/>
            <person name="Zhang G."/>
            <person name="Krogh A."/>
            <person name="Wang J."/>
            <person name="Gladyshev V.N."/>
        </authorList>
    </citation>
    <scope>NUCLEOTIDE SEQUENCE [LARGE SCALE GENOMIC DNA]</scope>
</reference>
<keyword evidence="2" id="KW-1185">Reference proteome</keyword>
<organism evidence="1 2">
    <name type="scientific">Myotis brandtii</name>
    <name type="common">Brandt's bat</name>
    <dbReference type="NCBI Taxonomy" id="109478"/>
    <lineage>
        <taxon>Eukaryota</taxon>
        <taxon>Metazoa</taxon>
        <taxon>Chordata</taxon>
        <taxon>Craniata</taxon>
        <taxon>Vertebrata</taxon>
        <taxon>Euteleostomi</taxon>
        <taxon>Mammalia</taxon>
        <taxon>Eutheria</taxon>
        <taxon>Laurasiatheria</taxon>
        <taxon>Chiroptera</taxon>
        <taxon>Yangochiroptera</taxon>
        <taxon>Vespertilionidae</taxon>
        <taxon>Myotis</taxon>
    </lineage>
</organism>
<keyword evidence="1" id="KW-0132">Cell division</keyword>